<accession>A0A1C9WAA9</accession>
<dbReference type="InterPro" id="IPR008979">
    <property type="entry name" value="Galactose-bd-like_sf"/>
</dbReference>
<dbReference type="KEGG" id="micc:AUP74_02680"/>
<dbReference type="EMBL" id="CP014143">
    <property type="protein sequence ID" value="AOS98075.1"/>
    <property type="molecule type" value="Genomic_DNA"/>
</dbReference>
<keyword evidence="1 3" id="KW-0378">Hydrolase</keyword>
<organism evidence="3 4">
    <name type="scientific">Microbulbifer aggregans</name>
    <dbReference type="NCBI Taxonomy" id="1769779"/>
    <lineage>
        <taxon>Bacteria</taxon>
        <taxon>Pseudomonadati</taxon>
        <taxon>Pseudomonadota</taxon>
        <taxon>Gammaproteobacteria</taxon>
        <taxon>Cellvibrionales</taxon>
        <taxon>Microbulbiferaceae</taxon>
        <taxon>Microbulbifer</taxon>
    </lineage>
</organism>
<dbReference type="SUPFAM" id="SSF49785">
    <property type="entry name" value="Galactose-binding domain-like"/>
    <property type="match status" value="1"/>
</dbReference>
<dbReference type="EC" id="3.1.1.84" evidence="3"/>
<dbReference type="GO" id="GO:0008239">
    <property type="term" value="F:dipeptidyl-peptidase activity"/>
    <property type="evidence" value="ECO:0007669"/>
    <property type="project" value="InterPro"/>
</dbReference>
<dbReference type="NCBIfam" id="TIGR00976">
    <property type="entry name" value="CocE_NonD"/>
    <property type="match status" value="1"/>
</dbReference>
<reference evidence="4" key="1">
    <citation type="submission" date="2016-01" db="EMBL/GenBank/DDBJ databases">
        <title>Complete genome sequence of Microbulbifer sp. CCB-MM1, a halophile isolated from Matang Mangrove Forest, Perak.</title>
        <authorList>
            <person name="Moh T.H."/>
            <person name="Dinesh B."/>
            <person name="Lau N.-S."/>
            <person name="Go F."/>
            <person name="Alexander Chong S.-C."/>
        </authorList>
    </citation>
    <scope>NUCLEOTIDE SEQUENCE [LARGE SCALE GENOMIC DNA]</scope>
    <source>
        <strain evidence="4">CCB-MM1</strain>
    </source>
</reference>
<gene>
    <name evidence="3" type="primary">cocE</name>
    <name evidence="3" type="ORF">AUP74_02680</name>
</gene>
<proteinExistence type="predicted"/>
<dbReference type="PATRIC" id="fig|1769779.3.peg.2671"/>
<dbReference type="Gene3D" id="2.60.120.260">
    <property type="entry name" value="Galactose-binding domain-like"/>
    <property type="match status" value="1"/>
</dbReference>
<dbReference type="Pfam" id="PF02129">
    <property type="entry name" value="Peptidase_S15"/>
    <property type="match status" value="1"/>
</dbReference>
<feature type="domain" description="Xaa-Pro dipeptidyl-peptidase C-terminal" evidence="2">
    <location>
        <begin position="291"/>
        <end position="549"/>
    </location>
</feature>
<dbReference type="Pfam" id="PF08530">
    <property type="entry name" value="PepX_C"/>
    <property type="match status" value="1"/>
</dbReference>
<evidence type="ECO:0000313" key="3">
    <source>
        <dbReference type="EMBL" id="AOS98075.1"/>
    </source>
</evidence>
<dbReference type="STRING" id="1769779.AUP74_02680"/>
<dbReference type="InterPro" id="IPR013736">
    <property type="entry name" value="Xaa-Pro_dipept_C"/>
</dbReference>
<protein>
    <submittedName>
        <fullName evidence="3">Cocaine esterase</fullName>
        <ecNumber evidence="3">3.1.1.84</ecNumber>
    </submittedName>
</protein>
<dbReference type="SUPFAM" id="SSF53474">
    <property type="entry name" value="alpha/beta-Hydrolases"/>
    <property type="match status" value="1"/>
</dbReference>
<evidence type="ECO:0000259" key="2">
    <source>
        <dbReference type="SMART" id="SM00939"/>
    </source>
</evidence>
<dbReference type="RefSeq" id="WP_069947995.1">
    <property type="nucleotide sequence ID" value="NZ_CP014143.1"/>
</dbReference>
<dbReference type="OrthoDB" id="9806163at2"/>
<dbReference type="SMART" id="SM00939">
    <property type="entry name" value="PepX_C"/>
    <property type="match status" value="1"/>
</dbReference>
<dbReference type="InterPro" id="IPR005674">
    <property type="entry name" value="CocE/Ser_esterase"/>
</dbReference>
<evidence type="ECO:0000256" key="1">
    <source>
        <dbReference type="ARBA" id="ARBA00022801"/>
    </source>
</evidence>
<evidence type="ECO:0000313" key="4">
    <source>
        <dbReference type="Proteomes" id="UP000095672"/>
    </source>
</evidence>
<dbReference type="InterPro" id="IPR000383">
    <property type="entry name" value="Xaa-Pro-like_dom"/>
</dbReference>
<dbReference type="AlphaFoldDB" id="A0A1C9WAA9"/>
<name>A0A1C9WAA9_9GAMM</name>
<sequence length="674" mass="77493">MQYVSTLPHRVTTIEHTEIPLPDGGWLAARIWLPEDAMTSPVPAIMEYIPYRKRDKTRFRDSLMHPYLAGHGYACVRVDLRGSGESSGIMTDQYREQELSDGVEAIRWIARQRWCNGSVGMQGISWGGFNALQVAARAPKELKAIVSCCSTDDLYKDNMHYMGGCLLTDNLSEATTMFSINTCPPDPQLVGEKWRSMWLERLRESGLWLDIWLRHQYRDGYWEHGSVSEQYDAIRCPAMLVGGWADGYTNAIFRLLQHLQVPRLALIGPWGHKYPHQGVPGPAIGFLQESLRWWDHWLKDRDTGIMSEPMLRAWMQDSVPPTTYYHERPGRWVGEDCWPSDNVVERVYELSPYRILFGNEPPCVMENVLNVQSPLSVGLFAGKWCSYTAAPDLPHDQRQEDGGALVFQSAPLDDDLEILGSPRLEVELTANRPIAMIAVRLSDVGTDGAATRVTYGLFNLTHRHGHDKPEELVPGRKYRFNVDMNYVAQAFPRGHRLRISISTSYWALAWPPPRPVKLEIYCDTSNLVLPLRRARPEDHDIHFAPAEAAEPSKQEYIKPPHNNWLVHQDLAEDISTLEVIKDDGLVRIDEIDLEFASRTWNWYTFQENDFSSLKAETRTERTFARGDWKVRTTTRTVLTADPDNFYIHAELDAWEGEYRVYTQLWERTIPRQHL</sequence>
<keyword evidence="4" id="KW-1185">Reference proteome</keyword>
<dbReference type="PANTHER" id="PTHR43056:SF10">
    <property type="entry name" value="COCE_NOND FAMILY, PUTATIVE (AFU_ORTHOLOGUE AFUA_7G00600)-RELATED"/>
    <property type="match status" value="1"/>
</dbReference>
<dbReference type="InterPro" id="IPR050585">
    <property type="entry name" value="Xaa-Pro_dipeptidyl-ppase/CocE"/>
</dbReference>
<dbReference type="Proteomes" id="UP000095672">
    <property type="component" value="Chromosome"/>
</dbReference>
<dbReference type="InterPro" id="IPR029058">
    <property type="entry name" value="AB_hydrolase_fold"/>
</dbReference>
<dbReference type="PANTHER" id="PTHR43056">
    <property type="entry name" value="PEPTIDASE S9 PROLYL OLIGOPEPTIDASE"/>
    <property type="match status" value="1"/>
</dbReference>
<dbReference type="Gene3D" id="3.40.50.1820">
    <property type="entry name" value="alpha/beta hydrolase"/>
    <property type="match status" value="2"/>
</dbReference>